<name>A0A6N7Z9A7_9PSEU</name>
<proteinExistence type="predicted"/>
<evidence type="ECO:0000313" key="2">
    <source>
        <dbReference type="Proteomes" id="UP000440096"/>
    </source>
</evidence>
<dbReference type="AlphaFoldDB" id="A0A6N7Z9A7"/>
<dbReference type="InterPro" id="IPR045522">
    <property type="entry name" value="DUF6474"/>
</dbReference>
<dbReference type="EMBL" id="WMBA01000065">
    <property type="protein sequence ID" value="MTD58312.1"/>
    <property type="molecule type" value="Genomic_DNA"/>
</dbReference>
<dbReference type="Pfam" id="PF20079">
    <property type="entry name" value="DUF6474"/>
    <property type="match status" value="1"/>
</dbReference>
<accession>A0A6N7Z9A7</accession>
<protein>
    <submittedName>
        <fullName evidence="1">Uncharacterized protein</fullName>
    </submittedName>
</protein>
<sequence>MARKKSGESTSSGLTPKKARNAVSVAKIIVPAVTPVLAPLAVRAAGAAREAYDRYQARKLGVPVERLPEFTGRGAGLLARIAGVSDALDTLRKSERASDDDQKFAADAQATLEQLTAAVRAAERMPAARRKAAHHAVSTELERLEREILQHLGV</sequence>
<reference evidence="1 2" key="1">
    <citation type="submission" date="2019-11" db="EMBL/GenBank/DDBJ databases">
        <title>Draft genome of Amycolatopsis RM579.</title>
        <authorList>
            <person name="Duangmal K."/>
            <person name="Mingma R."/>
        </authorList>
    </citation>
    <scope>NUCLEOTIDE SEQUENCE [LARGE SCALE GENOMIC DNA]</scope>
    <source>
        <strain evidence="1 2">RM579</strain>
    </source>
</reference>
<organism evidence="1 2">
    <name type="scientific">Amycolatopsis pithecellobii</name>
    <dbReference type="NCBI Taxonomy" id="664692"/>
    <lineage>
        <taxon>Bacteria</taxon>
        <taxon>Bacillati</taxon>
        <taxon>Actinomycetota</taxon>
        <taxon>Actinomycetes</taxon>
        <taxon>Pseudonocardiales</taxon>
        <taxon>Pseudonocardiaceae</taxon>
        <taxon>Amycolatopsis</taxon>
    </lineage>
</organism>
<dbReference type="Proteomes" id="UP000440096">
    <property type="component" value="Unassembled WGS sequence"/>
</dbReference>
<dbReference type="RefSeq" id="WP_154760401.1">
    <property type="nucleotide sequence ID" value="NZ_WMBA01000065.1"/>
</dbReference>
<gene>
    <name evidence="1" type="ORF">GKO32_30670</name>
</gene>
<evidence type="ECO:0000313" key="1">
    <source>
        <dbReference type="EMBL" id="MTD58312.1"/>
    </source>
</evidence>
<comment type="caution">
    <text evidence="1">The sequence shown here is derived from an EMBL/GenBank/DDBJ whole genome shotgun (WGS) entry which is preliminary data.</text>
</comment>
<keyword evidence="2" id="KW-1185">Reference proteome</keyword>